<comment type="caution">
    <text evidence="2">The sequence shown here is derived from an EMBL/GenBank/DDBJ whole genome shotgun (WGS) entry which is preliminary data.</text>
</comment>
<keyword evidence="3" id="KW-1185">Reference proteome</keyword>
<organism evidence="2 3">
    <name type="scientific">Deinococcus cellulosilyticus (strain DSM 18568 / NBRC 106333 / KACC 11606 / 5516J-15)</name>
    <dbReference type="NCBI Taxonomy" id="1223518"/>
    <lineage>
        <taxon>Bacteria</taxon>
        <taxon>Thermotogati</taxon>
        <taxon>Deinococcota</taxon>
        <taxon>Deinococci</taxon>
        <taxon>Deinococcales</taxon>
        <taxon>Deinococcaceae</taxon>
        <taxon>Deinococcus</taxon>
    </lineage>
</organism>
<reference evidence="2 3" key="1">
    <citation type="submission" date="2019-07" db="EMBL/GenBank/DDBJ databases">
        <title>Whole genome shotgun sequence of Deinococcus cellulosilyticus NBRC 106333.</title>
        <authorList>
            <person name="Hosoyama A."/>
            <person name="Uohara A."/>
            <person name="Ohji S."/>
            <person name="Ichikawa N."/>
        </authorList>
    </citation>
    <scope>NUCLEOTIDE SEQUENCE [LARGE SCALE GENOMIC DNA]</scope>
    <source>
        <strain evidence="2 3">NBRC 106333</strain>
    </source>
</reference>
<feature type="signal peptide" evidence="1">
    <location>
        <begin position="1"/>
        <end position="17"/>
    </location>
</feature>
<name>A0A511N1D4_DEIC1</name>
<proteinExistence type="predicted"/>
<evidence type="ECO:0000313" key="2">
    <source>
        <dbReference type="EMBL" id="GEM46261.1"/>
    </source>
</evidence>
<dbReference type="Gene3D" id="1.25.40.10">
    <property type="entry name" value="Tetratricopeptide repeat domain"/>
    <property type="match status" value="1"/>
</dbReference>
<sequence length="244" mass="26241">MKIIPHVFLTGVFSLSAAVATPYQDALSAYNQGKTDQALKLALNLKSAEGYTLAARSLLTEVTFKKLDPEQSGPHLEQAEAYIAKALDMNPNSALAYYQLSGIKGTQLLQGGLLDQLGGAREVKRLLLKALELDPNLAQAHSMLGVWHATGSMAGLIASTALGASEQEALSASQKAVDLAPTSISMRLNHASVLLMLAQKNKRLTKKYQVQAKAELQQVAKLRPESVYEEASQKTAQTLLQSLK</sequence>
<protein>
    <recommendedName>
        <fullName evidence="4">Tetratricopeptide repeat protein</fullName>
    </recommendedName>
</protein>
<gene>
    <name evidence="2" type="ORF">DC3_18960</name>
</gene>
<dbReference type="InterPro" id="IPR011990">
    <property type="entry name" value="TPR-like_helical_dom_sf"/>
</dbReference>
<evidence type="ECO:0000256" key="1">
    <source>
        <dbReference type="SAM" id="SignalP"/>
    </source>
</evidence>
<accession>A0A511N1D4</accession>
<keyword evidence="1" id="KW-0732">Signal</keyword>
<evidence type="ECO:0008006" key="4">
    <source>
        <dbReference type="Google" id="ProtNLM"/>
    </source>
</evidence>
<dbReference type="AlphaFoldDB" id="A0A511N1D4"/>
<dbReference type="EMBL" id="BJXB01000007">
    <property type="protein sequence ID" value="GEM46261.1"/>
    <property type="molecule type" value="Genomic_DNA"/>
</dbReference>
<dbReference type="SUPFAM" id="SSF48452">
    <property type="entry name" value="TPR-like"/>
    <property type="match status" value="1"/>
</dbReference>
<dbReference type="OrthoDB" id="63565at2"/>
<dbReference type="Proteomes" id="UP000321306">
    <property type="component" value="Unassembled WGS sequence"/>
</dbReference>
<evidence type="ECO:0000313" key="3">
    <source>
        <dbReference type="Proteomes" id="UP000321306"/>
    </source>
</evidence>
<feature type="chain" id="PRO_5021773181" description="Tetratricopeptide repeat protein" evidence="1">
    <location>
        <begin position="18"/>
        <end position="244"/>
    </location>
</feature>
<dbReference type="RefSeq" id="WP_146884081.1">
    <property type="nucleotide sequence ID" value="NZ_BJXB01000007.1"/>
</dbReference>